<dbReference type="InterPro" id="IPR000182">
    <property type="entry name" value="GNAT_dom"/>
</dbReference>
<dbReference type="PANTHER" id="PTHR42791:SF2">
    <property type="entry name" value="N-ACETYLTRANSFERASE DOMAIN-CONTAINING PROTEIN"/>
    <property type="match status" value="1"/>
</dbReference>
<dbReference type="AlphaFoldDB" id="A0AB34FQ00"/>
<gene>
    <name evidence="2" type="ORF">O9K51_07031</name>
</gene>
<evidence type="ECO:0000259" key="1">
    <source>
        <dbReference type="PROSITE" id="PS51186"/>
    </source>
</evidence>
<protein>
    <submittedName>
        <fullName evidence="2">GNAT family acetyltransferase</fullName>
    </submittedName>
</protein>
<dbReference type="CDD" id="cd04301">
    <property type="entry name" value="NAT_SF"/>
    <property type="match status" value="1"/>
</dbReference>
<dbReference type="PROSITE" id="PS51186">
    <property type="entry name" value="GNAT"/>
    <property type="match status" value="1"/>
</dbReference>
<organism evidence="2 3">
    <name type="scientific">Purpureocillium lavendulum</name>
    <dbReference type="NCBI Taxonomy" id="1247861"/>
    <lineage>
        <taxon>Eukaryota</taxon>
        <taxon>Fungi</taxon>
        <taxon>Dikarya</taxon>
        <taxon>Ascomycota</taxon>
        <taxon>Pezizomycotina</taxon>
        <taxon>Sordariomycetes</taxon>
        <taxon>Hypocreomycetidae</taxon>
        <taxon>Hypocreales</taxon>
        <taxon>Ophiocordycipitaceae</taxon>
        <taxon>Purpureocillium</taxon>
    </lineage>
</organism>
<dbReference type="Proteomes" id="UP001163105">
    <property type="component" value="Unassembled WGS sequence"/>
</dbReference>
<feature type="domain" description="N-acetyltransferase" evidence="1">
    <location>
        <begin position="86"/>
        <end position="218"/>
    </location>
</feature>
<evidence type="ECO:0000313" key="2">
    <source>
        <dbReference type="EMBL" id="KAJ6441235.1"/>
    </source>
</evidence>
<keyword evidence="3" id="KW-1185">Reference proteome</keyword>
<dbReference type="Gene3D" id="3.40.630.30">
    <property type="match status" value="1"/>
</dbReference>
<sequence>MTLHIRPATEGDLAQIADVAVAAFHPDTDAISRRLFPPHLQPTATDADADADGQGPARRWRLVRKGMKLRADNTALMVVVDDALNGKVVGFSMWDTPAGGDEMRSAVSSPAPSAALDEAAFEEMHHALDKDVQKHFGAGGIKDVFHLDYIAVDPQQQRRGIGKMLLDWGMTKAAEQRRSIYLVATPAGRPLYQAAGFEDLGPLQIFDVPHYSMIRRFE</sequence>
<dbReference type="Pfam" id="PF13673">
    <property type="entry name" value="Acetyltransf_10"/>
    <property type="match status" value="1"/>
</dbReference>
<proteinExistence type="predicted"/>
<dbReference type="PANTHER" id="PTHR42791">
    <property type="entry name" value="GNAT FAMILY ACETYLTRANSFERASE"/>
    <property type="match status" value="1"/>
</dbReference>
<dbReference type="InterPro" id="IPR016181">
    <property type="entry name" value="Acyl_CoA_acyltransferase"/>
</dbReference>
<accession>A0AB34FQ00</accession>
<evidence type="ECO:0000313" key="3">
    <source>
        <dbReference type="Proteomes" id="UP001163105"/>
    </source>
</evidence>
<comment type="caution">
    <text evidence="2">The sequence shown here is derived from an EMBL/GenBank/DDBJ whole genome shotgun (WGS) entry which is preliminary data.</text>
</comment>
<dbReference type="GO" id="GO:0016747">
    <property type="term" value="F:acyltransferase activity, transferring groups other than amino-acyl groups"/>
    <property type="evidence" value="ECO:0007669"/>
    <property type="project" value="InterPro"/>
</dbReference>
<reference evidence="2" key="1">
    <citation type="submission" date="2023-01" db="EMBL/GenBank/DDBJ databases">
        <title>The growth and conidiation of Purpureocillium lavendulum are regulated by nitrogen source and histone H3K14 acetylation.</title>
        <authorList>
            <person name="Tang P."/>
            <person name="Han J."/>
            <person name="Zhang C."/>
            <person name="Tang P."/>
            <person name="Qi F."/>
            <person name="Zhang K."/>
            <person name="Liang L."/>
        </authorList>
    </citation>
    <scope>NUCLEOTIDE SEQUENCE</scope>
    <source>
        <strain evidence="2">YMF1.00683</strain>
    </source>
</reference>
<name>A0AB34FQ00_9HYPO</name>
<dbReference type="EMBL" id="JAQHRD010000005">
    <property type="protein sequence ID" value="KAJ6441235.1"/>
    <property type="molecule type" value="Genomic_DNA"/>
</dbReference>
<dbReference type="SUPFAM" id="SSF55729">
    <property type="entry name" value="Acyl-CoA N-acyltransferases (Nat)"/>
    <property type="match status" value="1"/>
</dbReference>
<dbReference type="InterPro" id="IPR052523">
    <property type="entry name" value="Trichothecene_AcTrans"/>
</dbReference>